<feature type="transmembrane region" description="Helical" evidence="8">
    <location>
        <begin position="335"/>
        <end position="361"/>
    </location>
</feature>
<evidence type="ECO:0000256" key="7">
    <source>
        <dbReference type="PIRNR" id="PIRNR015658"/>
    </source>
</evidence>
<keyword evidence="7" id="KW-0739">Sodium transport</keyword>
<keyword evidence="4" id="KW-1278">Translocase</keyword>
<comment type="caution">
    <text evidence="9">The sequence shown here is derived from an EMBL/GenBank/DDBJ whole genome shotgun (WGS) entry which is preliminary data.</text>
</comment>
<feature type="transmembrane region" description="Helical" evidence="8">
    <location>
        <begin position="76"/>
        <end position="93"/>
    </location>
</feature>
<keyword evidence="5 8" id="KW-1133">Transmembrane helix</keyword>
<feature type="transmembrane region" description="Helical" evidence="8">
    <location>
        <begin position="113"/>
        <end position="134"/>
    </location>
</feature>
<organism evidence="9 10">
    <name type="scientific">Maribellus luteus</name>
    <dbReference type="NCBI Taxonomy" id="2305463"/>
    <lineage>
        <taxon>Bacteria</taxon>
        <taxon>Pseudomonadati</taxon>
        <taxon>Bacteroidota</taxon>
        <taxon>Bacteroidia</taxon>
        <taxon>Marinilabiliales</taxon>
        <taxon>Prolixibacteraceae</taxon>
        <taxon>Maribellus</taxon>
    </lineage>
</organism>
<dbReference type="OrthoDB" id="9783838at2"/>
<dbReference type="EMBL" id="QWGR01000007">
    <property type="protein sequence ID" value="RIJ47767.1"/>
    <property type="molecule type" value="Genomic_DNA"/>
</dbReference>
<dbReference type="PIRSF" id="PIRSF015658">
    <property type="entry name" value="MmdB_OadB"/>
    <property type="match status" value="1"/>
</dbReference>
<dbReference type="GO" id="GO:0006814">
    <property type="term" value="P:sodium ion transport"/>
    <property type="evidence" value="ECO:0007669"/>
    <property type="project" value="UniProtKB-UniRule"/>
</dbReference>
<keyword evidence="3 8" id="KW-0812">Transmembrane</keyword>
<name>A0A399T0J2_9BACT</name>
<dbReference type="InterPro" id="IPR005661">
    <property type="entry name" value="OadB_MmdB"/>
</dbReference>
<keyword evidence="7" id="KW-0406">Ion transport</keyword>
<dbReference type="NCBIfam" id="TIGR01109">
    <property type="entry name" value="Na_pump_decarbB"/>
    <property type="match status" value="1"/>
</dbReference>
<evidence type="ECO:0000256" key="4">
    <source>
        <dbReference type="ARBA" id="ARBA00022967"/>
    </source>
</evidence>
<keyword evidence="6 7" id="KW-0472">Membrane</keyword>
<keyword evidence="7" id="KW-0813">Transport</keyword>
<dbReference type="PANTHER" id="PTHR35806:SF1">
    <property type="entry name" value="OXALOACETATE DECARBOXYLASE BETA CHAIN 2"/>
    <property type="match status" value="1"/>
</dbReference>
<protein>
    <submittedName>
        <fullName evidence="9">Sodium ion-translocating decarboxylase subunit beta</fullName>
    </submittedName>
</protein>
<dbReference type="Pfam" id="PF03977">
    <property type="entry name" value="OAD_beta"/>
    <property type="match status" value="1"/>
</dbReference>
<keyword evidence="2 7" id="KW-1003">Cell membrane</keyword>
<sequence>MVDETVHLPQRELQLTKDGKLAGDGFEYKNYSGAVSGLFNFYEFSGFANIAWGNIVMMLVGFVFLFLAIKYDFEPMLLIPIGFGILIGNIPMFQVVDFNLKLGVYEPGSVMNILYQGVVQGWYPPLIFLGIGAMTDFSSLISNPKLMLLGAAAQIGIFLTFLGALYLGFAPPEAGAIGIIGGADGPTAIFLSSKLANGLNVMADGTVVKNLIGPIAIAAYSYMALVPVIQPPVIKLMTSKKERLIRMKPPRAVSKTEKVLFPIVGLILTAYIAPSALPLIGMLFFGNLLKESGVTKRLANTAANPLIDTITILLGLTVGASTQADVFLTPSSIKIFALGAASFVIATAGGVAGAKIMNLFLKKENKINPMIGASGVSAVPDSARVVQQMGLQEDPTNHLLMHAMAPNVSGVIGSAVAAGILLSFLM</sequence>
<dbReference type="AlphaFoldDB" id="A0A399T0J2"/>
<keyword evidence="7" id="KW-0915">Sodium</keyword>
<dbReference type="Proteomes" id="UP000265926">
    <property type="component" value="Unassembled WGS sequence"/>
</dbReference>
<feature type="transmembrane region" description="Helical" evidence="8">
    <location>
        <begin position="306"/>
        <end position="328"/>
    </location>
</feature>
<evidence type="ECO:0000313" key="10">
    <source>
        <dbReference type="Proteomes" id="UP000265926"/>
    </source>
</evidence>
<reference evidence="9 10" key="1">
    <citation type="submission" date="2018-08" db="EMBL/GenBank/DDBJ databases">
        <title>Pallidiluteibacterium maritimus gen. nov., sp. nov., isolated from coastal sediment.</title>
        <authorList>
            <person name="Zhou L.Y."/>
        </authorList>
    </citation>
    <scope>NUCLEOTIDE SEQUENCE [LARGE SCALE GENOMIC DNA]</scope>
    <source>
        <strain evidence="9 10">XSD2</strain>
    </source>
</reference>
<dbReference type="PANTHER" id="PTHR35806">
    <property type="entry name" value="OXALOACETATE DECARBOXYLASE BETA CHAIN 2"/>
    <property type="match status" value="1"/>
</dbReference>
<gene>
    <name evidence="9" type="ORF">D1614_13445</name>
</gene>
<evidence type="ECO:0000313" key="9">
    <source>
        <dbReference type="EMBL" id="RIJ47767.1"/>
    </source>
</evidence>
<dbReference type="GO" id="GO:0005886">
    <property type="term" value="C:plasma membrane"/>
    <property type="evidence" value="ECO:0007669"/>
    <property type="project" value="UniProtKB-SubCell"/>
</dbReference>
<evidence type="ECO:0000256" key="8">
    <source>
        <dbReference type="SAM" id="Phobius"/>
    </source>
</evidence>
<feature type="transmembrane region" description="Helical" evidence="8">
    <location>
        <begin position="146"/>
        <end position="169"/>
    </location>
</feature>
<feature type="transmembrane region" description="Helical" evidence="8">
    <location>
        <begin position="50"/>
        <end position="69"/>
    </location>
</feature>
<feature type="transmembrane region" description="Helical" evidence="8">
    <location>
        <begin position="259"/>
        <end position="286"/>
    </location>
</feature>
<evidence type="ECO:0000256" key="6">
    <source>
        <dbReference type="ARBA" id="ARBA00023136"/>
    </source>
</evidence>
<accession>A0A399T0J2</accession>
<proteinExistence type="predicted"/>
<evidence type="ECO:0000256" key="1">
    <source>
        <dbReference type="ARBA" id="ARBA00004651"/>
    </source>
</evidence>
<dbReference type="GO" id="GO:0016829">
    <property type="term" value="F:lyase activity"/>
    <property type="evidence" value="ECO:0007669"/>
    <property type="project" value="InterPro"/>
</dbReference>
<comment type="subcellular location">
    <subcellularLocation>
        <location evidence="1">Cell membrane</location>
        <topology evidence="1">Multi-pass membrane protein</topology>
    </subcellularLocation>
</comment>
<evidence type="ECO:0000256" key="2">
    <source>
        <dbReference type="ARBA" id="ARBA00022475"/>
    </source>
</evidence>
<evidence type="ECO:0000256" key="3">
    <source>
        <dbReference type="ARBA" id="ARBA00022692"/>
    </source>
</evidence>
<feature type="transmembrane region" description="Helical" evidence="8">
    <location>
        <begin position="211"/>
        <end position="238"/>
    </location>
</feature>
<feature type="transmembrane region" description="Helical" evidence="8">
    <location>
        <begin position="404"/>
        <end position="425"/>
    </location>
</feature>
<keyword evidence="10" id="KW-1185">Reference proteome</keyword>
<evidence type="ECO:0000256" key="5">
    <source>
        <dbReference type="ARBA" id="ARBA00022989"/>
    </source>
</evidence>